<keyword evidence="2" id="KW-1185">Reference proteome</keyword>
<evidence type="ECO:0000313" key="2">
    <source>
        <dbReference type="Proteomes" id="UP000308600"/>
    </source>
</evidence>
<sequence length="981" mass="108048">MWPPTVNPDAETALSLRQGQISTTFQMRHSTFNPDAHADFILMHVYYDVHLPLAEIQALITHIQELLAAMPCSPDRDLLQSSLSRFKTVIETGEYSQEALLDEIFDYSLWIEDPSNTKDVDHSNADPEDTGPSNPNTGLLNANPSNVNPSNVDSSNLPHMEESLLFQPSQDSSSSDGLDLTLSSPTVCSFGFLQEGALKDALASCVAQSAPFTSSLDSAVGTLVPPSPVSHFGSTAATLVPPSLSTTPKGTHTGLSGDTLFPASHSPPVNLFFPSPEDSSHLSLSSKDSSAAATYHSQRTIACGEGSSELSAHATDLETDDDEQTNKKRKSTTLRSHNSAKRRKIAQHTAGGAGEHPPGAPPPHYTPRKGKNQQLTGVFNNSLQTSNIQAPARNGPQHKSRGTNRRRMQGKRHKRGTLVDEAEEEEDTSAAVPVWSVPPAVSHLLTGIATYCNQSAFPLFGRSINATPAIFDFMNTLVHGKTDVHELFHDNTLANLATRCERSEQLVHVAEFMYLINAVQLAAKLHSSVLQQRQFRHQVIEQMVRDLDVEDVLSETDISTRTKHWERHANNGTRLCLLACAGTFYFLPLLAASGQYPEFVKLTADEVTRLADLLRTPSAPPSLHKAIIDDIIPTLEVMMSHYPIEFESMFSRSSIINTQLPLQLIATELGKTDRYFQQMSYDCFIRTRDSEMWTPCLKNDVDIFGKPRTEPLSLHRINSMFLQWSGRGRTPGSMLLDHPSPLTDVSDLESESESDPLPPPPAAPTAGPASRPTLPDNIIVIKTKYDPKLNTSPCFSRDNPNARYATTQTERTLAEQALAPVNETELGEAICSQLSSGKKRFRSDYTRITPEGTGGKSLLIVDKYGNPIMFLSRTMEEGERDSLLDTVERVYPGVLQTVKSKGQRSVPGAGAVHYYVYNRYSAHGDDVPPDTDPNVAKVSGKRRVSPAQFIPRPSKELRDHRVEWAIIHNALRPVFSWMEVE</sequence>
<reference evidence="1 2" key="1">
    <citation type="journal article" date="2019" name="Nat. Ecol. Evol.">
        <title>Megaphylogeny resolves global patterns of mushroom evolution.</title>
        <authorList>
            <person name="Varga T."/>
            <person name="Krizsan K."/>
            <person name="Foldi C."/>
            <person name="Dima B."/>
            <person name="Sanchez-Garcia M."/>
            <person name="Sanchez-Ramirez S."/>
            <person name="Szollosi G.J."/>
            <person name="Szarkandi J.G."/>
            <person name="Papp V."/>
            <person name="Albert L."/>
            <person name="Andreopoulos W."/>
            <person name="Angelini C."/>
            <person name="Antonin V."/>
            <person name="Barry K.W."/>
            <person name="Bougher N.L."/>
            <person name="Buchanan P."/>
            <person name="Buyck B."/>
            <person name="Bense V."/>
            <person name="Catcheside P."/>
            <person name="Chovatia M."/>
            <person name="Cooper J."/>
            <person name="Damon W."/>
            <person name="Desjardin D."/>
            <person name="Finy P."/>
            <person name="Geml J."/>
            <person name="Haridas S."/>
            <person name="Hughes K."/>
            <person name="Justo A."/>
            <person name="Karasinski D."/>
            <person name="Kautmanova I."/>
            <person name="Kiss B."/>
            <person name="Kocsube S."/>
            <person name="Kotiranta H."/>
            <person name="LaButti K.M."/>
            <person name="Lechner B.E."/>
            <person name="Liimatainen K."/>
            <person name="Lipzen A."/>
            <person name="Lukacs Z."/>
            <person name="Mihaltcheva S."/>
            <person name="Morgado L.N."/>
            <person name="Niskanen T."/>
            <person name="Noordeloos M.E."/>
            <person name="Ohm R.A."/>
            <person name="Ortiz-Santana B."/>
            <person name="Ovrebo C."/>
            <person name="Racz N."/>
            <person name="Riley R."/>
            <person name="Savchenko A."/>
            <person name="Shiryaev A."/>
            <person name="Soop K."/>
            <person name="Spirin V."/>
            <person name="Szebenyi C."/>
            <person name="Tomsovsky M."/>
            <person name="Tulloss R.E."/>
            <person name="Uehling J."/>
            <person name="Grigoriev I.V."/>
            <person name="Vagvolgyi C."/>
            <person name="Papp T."/>
            <person name="Martin F.M."/>
            <person name="Miettinen O."/>
            <person name="Hibbett D.S."/>
            <person name="Nagy L.G."/>
        </authorList>
    </citation>
    <scope>NUCLEOTIDE SEQUENCE [LARGE SCALE GENOMIC DNA]</scope>
    <source>
        <strain evidence="1 2">NL-1719</strain>
    </source>
</reference>
<gene>
    <name evidence="1" type="ORF">BDN72DRAFT_864307</name>
</gene>
<proteinExistence type="predicted"/>
<protein>
    <submittedName>
        <fullName evidence="1">Uncharacterized protein</fullName>
    </submittedName>
</protein>
<organism evidence="1 2">
    <name type="scientific">Pluteus cervinus</name>
    <dbReference type="NCBI Taxonomy" id="181527"/>
    <lineage>
        <taxon>Eukaryota</taxon>
        <taxon>Fungi</taxon>
        <taxon>Dikarya</taxon>
        <taxon>Basidiomycota</taxon>
        <taxon>Agaricomycotina</taxon>
        <taxon>Agaricomycetes</taxon>
        <taxon>Agaricomycetidae</taxon>
        <taxon>Agaricales</taxon>
        <taxon>Pluteineae</taxon>
        <taxon>Pluteaceae</taxon>
        <taxon>Pluteus</taxon>
    </lineage>
</organism>
<accession>A0ACD3A479</accession>
<dbReference type="EMBL" id="ML208767">
    <property type="protein sequence ID" value="TFK60495.1"/>
    <property type="molecule type" value="Genomic_DNA"/>
</dbReference>
<evidence type="ECO:0000313" key="1">
    <source>
        <dbReference type="EMBL" id="TFK60495.1"/>
    </source>
</evidence>
<name>A0ACD3A479_9AGAR</name>
<dbReference type="Proteomes" id="UP000308600">
    <property type="component" value="Unassembled WGS sequence"/>
</dbReference>
<feature type="non-terminal residue" evidence="1">
    <location>
        <position position="981"/>
    </location>
</feature>